<dbReference type="AlphaFoldDB" id="A0A151B082"/>
<evidence type="ECO:0000313" key="2">
    <source>
        <dbReference type="Proteomes" id="UP000075670"/>
    </source>
</evidence>
<protein>
    <submittedName>
        <fullName evidence="1">Uncharacterized protein</fullName>
    </submittedName>
</protein>
<dbReference type="PATRIC" id="fig|1122241.3.peg.30"/>
<dbReference type="EMBL" id="LTBC01000001">
    <property type="protein sequence ID" value="KYH33325.1"/>
    <property type="molecule type" value="Genomic_DNA"/>
</dbReference>
<evidence type="ECO:0000313" key="1">
    <source>
        <dbReference type="EMBL" id="KYH33325.1"/>
    </source>
</evidence>
<dbReference type="Proteomes" id="UP000075670">
    <property type="component" value="Unassembled WGS sequence"/>
</dbReference>
<comment type="caution">
    <text evidence="1">The sequence shown here is derived from an EMBL/GenBank/DDBJ whole genome shotgun (WGS) entry which is preliminary data.</text>
</comment>
<gene>
    <name evidence="1" type="ORF">MOMUL_00260</name>
</gene>
<keyword evidence="2" id="KW-1185">Reference proteome</keyword>
<proteinExistence type="predicted"/>
<sequence length="163" mass="18702">MTSFSYEREAIDYLAAVAKGFPQAKVYRGQGAANRFDVPGWNLPVLQRFQFGDLRLETPGETIIVETESAGGVTNLVKYWPFLASGAVEKRLILLHLFQVASEGDYIAHRRLWGYLVERMKEDLQTRCGVLYGQHWEAHLFTYRSLEELEAIQHLLQERLAGR</sequence>
<organism evidence="1 2">
    <name type="scientific">Moorella mulderi DSM 14980</name>
    <dbReference type="NCBI Taxonomy" id="1122241"/>
    <lineage>
        <taxon>Bacteria</taxon>
        <taxon>Bacillati</taxon>
        <taxon>Bacillota</taxon>
        <taxon>Clostridia</taxon>
        <taxon>Neomoorellales</taxon>
        <taxon>Neomoorellaceae</taxon>
        <taxon>Neomoorella</taxon>
    </lineage>
</organism>
<name>A0A151B082_9FIRM</name>
<reference evidence="1 2" key="1">
    <citation type="submission" date="2016-02" db="EMBL/GenBank/DDBJ databases">
        <title>Genome sequence of Moorella mulderi DSM 14980.</title>
        <authorList>
            <person name="Poehlein A."/>
            <person name="Daniel R."/>
        </authorList>
    </citation>
    <scope>NUCLEOTIDE SEQUENCE [LARGE SCALE GENOMIC DNA]</scope>
    <source>
        <strain evidence="1 2">DSM 14980</strain>
    </source>
</reference>
<accession>A0A151B082</accession>